<feature type="transmembrane region" description="Helical" evidence="1">
    <location>
        <begin position="87"/>
        <end position="106"/>
    </location>
</feature>
<feature type="transmembrane region" description="Helical" evidence="1">
    <location>
        <begin position="265"/>
        <end position="284"/>
    </location>
</feature>
<gene>
    <name evidence="2" type="ORF">ACFSE6_04805</name>
</gene>
<feature type="transmembrane region" description="Helical" evidence="1">
    <location>
        <begin position="172"/>
        <end position="195"/>
    </location>
</feature>
<feature type="transmembrane region" description="Helical" evidence="1">
    <location>
        <begin position="202"/>
        <end position="220"/>
    </location>
</feature>
<proteinExistence type="predicted"/>
<evidence type="ECO:0000256" key="1">
    <source>
        <dbReference type="SAM" id="Phobius"/>
    </source>
</evidence>
<dbReference type="Proteomes" id="UP001597277">
    <property type="component" value="Unassembled WGS sequence"/>
</dbReference>
<reference evidence="3" key="1">
    <citation type="journal article" date="2019" name="Int. J. Syst. Evol. Microbiol.">
        <title>The Global Catalogue of Microorganisms (GCM) 10K type strain sequencing project: providing services to taxonomists for standard genome sequencing and annotation.</title>
        <authorList>
            <consortium name="The Broad Institute Genomics Platform"/>
            <consortium name="The Broad Institute Genome Sequencing Center for Infectious Disease"/>
            <person name="Wu L."/>
            <person name="Ma J."/>
        </authorList>
    </citation>
    <scope>NUCLEOTIDE SEQUENCE [LARGE SCALE GENOMIC DNA]</scope>
    <source>
        <strain evidence="3">JCM 17130</strain>
    </source>
</reference>
<sequence>MTAATATDAPSGRHAPAVHARLSFFGVLKAEWIKLLSLRSTWWTLAITVVVMVLFGLLQASSIQFMMEDEQLAAIASNMHGAEVATSGYFFAVVTVAVLGALMFTGEYSTGMIRSTLAAVPTRLPVMAAKAIAIVVVSVLTSAVGIAGAHVATIPMLNEYDLVPALDDETTWQIYGGTAFFFVAVALFALGLGALLRSTAGAITAVLGIMILLPMVLSFFNQDWVQDIAAFLPLNAAGAFLSPSGAADAGTAAMDAGIDLTAWEGVGVVGAWTVLSLILGSIVLRRRDA</sequence>
<protein>
    <submittedName>
        <fullName evidence="2">ABC transporter permease subunit</fullName>
    </submittedName>
</protein>
<keyword evidence="1" id="KW-0472">Membrane</keyword>
<comment type="caution">
    <text evidence="2">The sequence shown here is derived from an EMBL/GenBank/DDBJ whole genome shotgun (WGS) entry which is preliminary data.</text>
</comment>
<evidence type="ECO:0000313" key="2">
    <source>
        <dbReference type="EMBL" id="MFD1717143.1"/>
    </source>
</evidence>
<feature type="transmembrane region" description="Helical" evidence="1">
    <location>
        <begin position="42"/>
        <end position="67"/>
    </location>
</feature>
<dbReference type="RefSeq" id="WP_388002797.1">
    <property type="nucleotide sequence ID" value="NZ_JBHUEE010000002.1"/>
</dbReference>
<keyword evidence="1" id="KW-0812">Transmembrane</keyword>
<keyword evidence="3" id="KW-1185">Reference proteome</keyword>
<feature type="transmembrane region" description="Helical" evidence="1">
    <location>
        <begin position="127"/>
        <end position="152"/>
    </location>
</feature>
<dbReference type="EMBL" id="JBHUEE010000002">
    <property type="protein sequence ID" value="MFD1717143.1"/>
    <property type="molecule type" value="Genomic_DNA"/>
</dbReference>
<organism evidence="2 3">
    <name type="scientific">Georgenia deserti</name>
    <dbReference type="NCBI Taxonomy" id="2093781"/>
    <lineage>
        <taxon>Bacteria</taxon>
        <taxon>Bacillati</taxon>
        <taxon>Actinomycetota</taxon>
        <taxon>Actinomycetes</taxon>
        <taxon>Micrococcales</taxon>
        <taxon>Bogoriellaceae</taxon>
        <taxon>Georgenia</taxon>
    </lineage>
</organism>
<keyword evidence="1" id="KW-1133">Transmembrane helix</keyword>
<dbReference type="PANTHER" id="PTHR37305">
    <property type="entry name" value="INTEGRAL MEMBRANE PROTEIN-RELATED"/>
    <property type="match status" value="1"/>
</dbReference>
<evidence type="ECO:0000313" key="3">
    <source>
        <dbReference type="Proteomes" id="UP001597277"/>
    </source>
</evidence>
<dbReference type="Pfam" id="PF12679">
    <property type="entry name" value="ABC2_membrane_2"/>
    <property type="match status" value="1"/>
</dbReference>
<name>A0ABW4L120_9MICO</name>
<accession>A0ABW4L120</accession>
<dbReference type="PANTHER" id="PTHR37305:SF2">
    <property type="entry name" value="BACITRACIN TRANSPORT PERMEASE PROTEIN BCRB"/>
    <property type="match status" value="1"/>
</dbReference>